<evidence type="ECO:0000256" key="7">
    <source>
        <dbReference type="ARBA" id="ARBA00043226"/>
    </source>
</evidence>
<dbReference type="FunFam" id="3.30.1440.10:FF:000003">
    <property type="entry name" value="Ribosomal protein L5"/>
    <property type="match status" value="1"/>
</dbReference>
<comment type="caution">
    <text evidence="8">The sequence shown here is derived from an EMBL/GenBank/DDBJ whole genome shotgun (WGS) entry which is preliminary data.</text>
</comment>
<name>A0A9Q0HHZ0_9POAL</name>
<dbReference type="GO" id="GO:0005739">
    <property type="term" value="C:mitochondrion"/>
    <property type="evidence" value="ECO:0007669"/>
    <property type="project" value="UniProtKB-SubCell"/>
</dbReference>
<comment type="subcellular location">
    <subcellularLocation>
        <location evidence="1">Mitochondrion</location>
    </subcellularLocation>
</comment>
<evidence type="ECO:0000313" key="9">
    <source>
        <dbReference type="Proteomes" id="UP001151287"/>
    </source>
</evidence>
<evidence type="ECO:0000256" key="5">
    <source>
        <dbReference type="ARBA" id="ARBA00023274"/>
    </source>
</evidence>
<evidence type="ECO:0000256" key="6">
    <source>
        <dbReference type="ARBA" id="ARBA00040368"/>
    </source>
</evidence>
<evidence type="ECO:0000256" key="2">
    <source>
        <dbReference type="ARBA" id="ARBA00008553"/>
    </source>
</evidence>
<dbReference type="EMBL" id="JAMQYH010000005">
    <property type="protein sequence ID" value="KAJ1687297.1"/>
    <property type="molecule type" value="Genomic_DNA"/>
</dbReference>
<comment type="similarity">
    <text evidence="2">Belongs to the universal ribosomal protein uL5 family.</text>
</comment>
<dbReference type="Gene3D" id="3.30.1440.10">
    <property type="match status" value="1"/>
</dbReference>
<dbReference type="InterPro" id="IPR002132">
    <property type="entry name" value="Ribosomal_uL5"/>
</dbReference>
<dbReference type="PANTHER" id="PTHR11994">
    <property type="entry name" value="60S RIBOSOMAL PROTEIN L11-RELATED"/>
    <property type="match status" value="1"/>
</dbReference>
<dbReference type="SUPFAM" id="SSF55282">
    <property type="entry name" value="RL5-like"/>
    <property type="match status" value="1"/>
</dbReference>
<evidence type="ECO:0000313" key="8">
    <source>
        <dbReference type="EMBL" id="KAJ1687297.1"/>
    </source>
</evidence>
<dbReference type="GO" id="GO:0003735">
    <property type="term" value="F:structural constituent of ribosome"/>
    <property type="evidence" value="ECO:0007669"/>
    <property type="project" value="InterPro"/>
</dbReference>
<dbReference type="AlphaFoldDB" id="A0A9Q0HHZ0"/>
<keyword evidence="9" id="KW-1185">Reference proteome</keyword>
<dbReference type="GO" id="GO:1990904">
    <property type="term" value="C:ribonucleoprotein complex"/>
    <property type="evidence" value="ECO:0007669"/>
    <property type="project" value="UniProtKB-KW"/>
</dbReference>
<organism evidence="8 9">
    <name type="scientific">Rhynchospora breviuscula</name>
    <dbReference type="NCBI Taxonomy" id="2022672"/>
    <lineage>
        <taxon>Eukaryota</taxon>
        <taxon>Viridiplantae</taxon>
        <taxon>Streptophyta</taxon>
        <taxon>Embryophyta</taxon>
        <taxon>Tracheophyta</taxon>
        <taxon>Spermatophyta</taxon>
        <taxon>Magnoliopsida</taxon>
        <taxon>Liliopsida</taxon>
        <taxon>Poales</taxon>
        <taxon>Cyperaceae</taxon>
        <taxon>Cyperoideae</taxon>
        <taxon>Rhynchosporeae</taxon>
        <taxon>Rhynchospora</taxon>
    </lineage>
</organism>
<reference evidence="8" key="1">
    <citation type="journal article" date="2022" name="Cell">
        <title>Repeat-based holocentromeres influence genome architecture and karyotype evolution.</title>
        <authorList>
            <person name="Hofstatter P.G."/>
            <person name="Thangavel G."/>
            <person name="Lux T."/>
            <person name="Neumann P."/>
            <person name="Vondrak T."/>
            <person name="Novak P."/>
            <person name="Zhang M."/>
            <person name="Costa L."/>
            <person name="Castellani M."/>
            <person name="Scott A."/>
            <person name="Toegelov H."/>
            <person name="Fuchs J."/>
            <person name="Mata-Sucre Y."/>
            <person name="Dias Y."/>
            <person name="Vanzela A.L.L."/>
            <person name="Huettel B."/>
            <person name="Almeida C.C.S."/>
            <person name="Simkova H."/>
            <person name="Souza G."/>
            <person name="Pedrosa-Harand A."/>
            <person name="Macas J."/>
            <person name="Mayer K.F.X."/>
            <person name="Houben A."/>
            <person name="Marques A."/>
        </authorList>
    </citation>
    <scope>NUCLEOTIDE SEQUENCE</scope>
    <source>
        <strain evidence="8">RhyBre1mFocal</strain>
    </source>
</reference>
<dbReference type="PIRSF" id="PIRSF002161">
    <property type="entry name" value="Ribosomal_L5"/>
    <property type="match status" value="1"/>
</dbReference>
<keyword evidence="5" id="KW-0687">Ribonucleoprotein</keyword>
<gene>
    <name evidence="8" type="ORF">LUZ63_018687</name>
</gene>
<dbReference type="GO" id="GO:0005840">
    <property type="term" value="C:ribosome"/>
    <property type="evidence" value="ECO:0007669"/>
    <property type="project" value="UniProtKB-KW"/>
</dbReference>
<evidence type="ECO:0000256" key="1">
    <source>
        <dbReference type="ARBA" id="ARBA00004173"/>
    </source>
</evidence>
<protein>
    <recommendedName>
        <fullName evidence="6">Large ribosomal subunit protein uL5m</fullName>
    </recommendedName>
    <alternativeName>
        <fullName evidence="7">60S ribosomal protein L5, mitochondrial</fullName>
    </alternativeName>
</protein>
<dbReference type="OrthoDB" id="724332at2759"/>
<dbReference type="Proteomes" id="UP001151287">
    <property type="component" value="Unassembled WGS sequence"/>
</dbReference>
<accession>A0A9Q0HHZ0</accession>
<evidence type="ECO:0000256" key="3">
    <source>
        <dbReference type="ARBA" id="ARBA00022980"/>
    </source>
</evidence>
<dbReference type="GO" id="GO:0006412">
    <property type="term" value="P:translation"/>
    <property type="evidence" value="ECO:0007669"/>
    <property type="project" value="InterPro"/>
</dbReference>
<keyword evidence="3" id="KW-0689">Ribosomal protein</keyword>
<sequence length="190" mass="22045">MMFPLHFHYEDILRQDLLLKLNYANVMEVPGSFEIRLVPKAGVSDFRVQFWKLATEVLCGQIFIRKSRGPDFKAGKSFRSNPFLGSKKDTGYVSNFSRQSVVRGHGMFNFLVRILTVMSILDYPVEIRENSIQFAMETEFLEFSPELEDHFEIFEHIRGFNVTICTSANTKDETLLLWSGFLQKDEVDVN</sequence>
<evidence type="ECO:0000256" key="4">
    <source>
        <dbReference type="ARBA" id="ARBA00023128"/>
    </source>
</evidence>
<proteinExistence type="inferred from homology"/>
<keyword evidence="4" id="KW-0496">Mitochondrion</keyword>
<dbReference type="InterPro" id="IPR022803">
    <property type="entry name" value="Ribosomal_uL5_dom_sf"/>
</dbReference>